<evidence type="ECO:0000313" key="5">
    <source>
        <dbReference type="Proteomes" id="UP000471126"/>
    </source>
</evidence>
<dbReference type="InterPro" id="IPR003018">
    <property type="entry name" value="GAF"/>
</dbReference>
<dbReference type="InterPro" id="IPR005561">
    <property type="entry name" value="ANTAR"/>
</dbReference>
<dbReference type="SUPFAM" id="SSF55781">
    <property type="entry name" value="GAF domain-like"/>
    <property type="match status" value="1"/>
</dbReference>
<evidence type="ECO:0000256" key="1">
    <source>
        <dbReference type="ARBA" id="ARBA00023015"/>
    </source>
</evidence>
<dbReference type="PIRSF" id="PIRSF036625">
    <property type="entry name" value="GAF_ANTAR"/>
    <property type="match status" value="1"/>
</dbReference>
<evidence type="ECO:0000256" key="2">
    <source>
        <dbReference type="ARBA" id="ARBA00023163"/>
    </source>
</evidence>
<dbReference type="GO" id="GO:0003723">
    <property type="term" value="F:RNA binding"/>
    <property type="evidence" value="ECO:0007669"/>
    <property type="project" value="InterPro"/>
</dbReference>
<protein>
    <submittedName>
        <fullName evidence="4">GAF and ANTAR domain-containing protein</fullName>
    </submittedName>
</protein>
<dbReference type="PROSITE" id="PS50921">
    <property type="entry name" value="ANTAR"/>
    <property type="match status" value="1"/>
</dbReference>
<proteinExistence type="predicted"/>
<evidence type="ECO:0000259" key="3">
    <source>
        <dbReference type="PROSITE" id="PS50921"/>
    </source>
</evidence>
<gene>
    <name evidence="4" type="ORF">GCU54_13840</name>
</gene>
<comment type="caution">
    <text evidence="4">The sequence shown here is derived from an EMBL/GenBank/DDBJ whole genome shotgun (WGS) entry which is preliminary data.</text>
</comment>
<reference evidence="4 5" key="1">
    <citation type="submission" date="2019-12" db="EMBL/GenBank/DDBJ databases">
        <title>WGS of CPCC 203550 I12A-02606.</title>
        <authorList>
            <person name="Jiang Z."/>
        </authorList>
    </citation>
    <scope>NUCLEOTIDE SEQUENCE [LARGE SCALE GENOMIC DNA]</scope>
    <source>
        <strain evidence="4 5">I12A-02606</strain>
    </source>
</reference>
<dbReference type="Gene3D" id="1.10.10.10">
    <property type="entry name" value="Winged helix-like DNA-binding domain superfamily/Winged helix DNA-binding domain"/>
    <property type="match status" value="1"/>
</dbReference>
<dbReference type="Pfam" id="PF03861">
    <property type="entry name" value="ANTAR"/>
    <property type="match status" value="1"/>
</dbReference>
<dbReference type="InterPro" id="IPR036388">
    <property type="entry name" value="WH-like_DNA-bd_sf"/>
</dbReference>
<sequence>MLLSDYTPQSVLQRIVDLVQQSMPAGAEVSITLIRGDHPTTAAFTGPLAEQLDETQYQLGHGPCLEAAIGGLLIVIPDVRTETRWPAYVPALLQRGALSALAAPLPAPYVAAGLNVYARTAEAFTADDRSALVQFAGYAAAVQTNMDALQDARDLAEHLQKALASRAVIEQAKGILMERHKLTAEQAFRMLADTSMRINRKVRDLAEDLVHTGELVFAVPDHRPPRRSEA</sequence>
<dbReference type="InterPro" id="IPR029016">
    <property type="entry name" value="GAF-like_dom_sf"/>
</dbReference>
<organism evidence="4 5">
    <name type="scientific">Geodermatophilus normandii</name>
    <dbReference type="NCBI Taxonomy" id="1137989"/>
    <lineage>
        <taxon>Bacteria</taxon>
        <taxon>Bacillati</taxon>
        <taxon>Actinomycetota</taxon>
        <taxon>Actinomycetes</taxon>
        <taxon>Geodermatophilales</taxon>
        <taxon>Geodermatophilaceae</taxon>
        <taxon>Geodermatophilus</taxon>
    </lineage>
</organism>
<evidence type="ECO:0000313" key="4">
    <source>
        <dbReference type="EMBL" id="NEM07089.1"/>
    </source>
</evidence>
<dbReference type="Proteomes" id="UP000471126">
    <property type="component" value="Unassembled WGS sequence"/>
</dbReference>
<dbReference type="SMART" id="SM00065">
    <property type="entry name" value="GAF"/>
    <property type="match status" value="1"/>
</dbReference>
<dbReference type="AlphaFoldDB" id="A0A6P0GIJ1"/>
<feature type="domain" description="ANTAR" evidence="3">
    <location>
        <begin position="149"/>
        <end position="210"/>
    </location>
</feature>
<dbReference type="SMART" id="SM01012">
    <property type="entry name" value="ANTAR"/>
    <property type="match status" value="1"/>
</dbReference>
<name>A0A6P0GIJ1_9ACTN</name>
<dbReference type="InterPro" id="IPR012074">
    <property type="entry name" value="GAF_ANTAR"/>
</dbReference>
<keyword evidence="2" id="KW-0804">Transcription</keyword>
<dbReference type="EMBL" id="JAAGWE010000022">
    <property type="protein sequence ID" value="NEM07089.1"/>
    <property type="molecule type" value="Genomic_DNA"/>
</dbReference>
<keyword evidence="1" id="KW-0805">Transcription regulation</keyword>
<accession>A0A6P0GIJ1</accession>
<dbReference type="Gene3D" id="3.30.450.40">
    <property type="match status" value="1"/>
</dbReference>
<dbReference type="Pfam" id="PF13185">
    <property type="entry name" value="GAF_2"/>
    <property type="match status" value="1"/>
</dbReference>